<dbReference type="NCBIfam" id="TIGR00082">
    <property type="entry name" value="rbfA"/>
    <property type="match status" value="1"/>
</dbReference>
<dbReference type="EMBL" id="CP002364">
    <property type="protein sequence ID" value="ADW19049.1"/>
    <property type="molecule type" value="Genomic_DNA"/>
</dbReference>
<sequence>MDFDFKLPGLGRPESSRPKRVAEAIKNELTILLLQQVADPRLSGVLVSRVVVTPDLKQAKVYFTVPAGKDSGPALKGMHRAKGFFRSHLAKTLNLRYTPELLFYYDNLNEEAERIDSLFRQIEDERKHEQS</sequence>
<evidence type="ECO:0000256" key="2">
    <source>
        <dbReference type="HAMAP-Rule" id="MF_00003"/>
    </source>
</evidence>
<dbReference type="GO" id="GO:0030490">
    <property type="term" value="P:maturation of SSU-rRNA"/>
    <property type="evidence" value="ECO:0007669"/>
    <property type="project" value="UniProtKB-UniRule"/>
</dbReference>
<keyword evidence="4" id="KW-1185">Reference proteome</keyword>
<comment type="subunit">
    <text evidence="2">Monomer. Binds 30S ribosomal subunits, but not 50S ribosomal subunits or 70S ribosomes.</text>
</comment>
<dbReference type="RefSeq" id="WP_015725574.1">
    <property type="nucleotide sequence ID" value="NC_014972.1"/>
</dbReference>
<reference evidence="3 4" key="1">
    <citation type="journal article" date="2011" name="Stand. Genomic Sci.">
        <title>Complete genome sequence of Desulfobulbus propionicus type strain (1pr3).</title>
        <authorList>
            <person name="Pagani I."/>
            <person name="Lapidus A."/>
            <person name="Nolan M."/>
            <person name="Lucas S."/>
            <person name="Hammon N."/>
            <person name="Deshpande S."/>
            <person name="Cheng J.F."/>
            <person name="Chertkov O."/>
            <person name="Davenport K."/>
            <person name="Tapia R."/>
            <person name="Han C."/>
            <person name="Goodwin L."/>
            <person name="Pitluck S."/>
            <person name="Liolios K."/>
            <person name="Mavromatis K."/>
            <person name="Ivanova N."/>
            <person name="Mikhailova N."/>
            <person name="Pati A."/>
            <person name="Chen A."/>
            <person name="Palaniappan K."/>
            <person name="Land M."/>
            <person name="Hauser L."/>
            <person name="Chang Y.J."/>
            <person name="Jeffries C.D."/>
            <person name="Detter J.C."/>
            <person name="Brambilla E."/>
            <person name="Kannan K.P."/>
            <person name="Djao O.D."/>
            <person name="Rohde M."/>
            <person name="Pukall R."/>
            <person name="Spring S."/>
            <person name="Goker M."/>
            <person name="Sikorski J."/>
            <person name="Woyke T."/>
            <person name="Bristow J."/>
            <person name="Eisen J.A."/>
            <person name="Markowitz V."/>
            <person name="Hugenholtz P."/>
            <person name="Kyrpides N.C."/>
            <person name="Klenk H.P."/>
        </authorList>
    </citation>
    <scope>NUCLEOTIDE SEQUENCE [LARGE SCALE GENOMIC DNA]</scope>
    <source>
        <strain evidence="4">ATCC 33891 / DSM 2032 / 1pr3</strain>
    </source>
</reference>
<evidence type="ECO:0000256" key="1">
    <source>
        <dbReference type="ARBA" id="ARBA00022517"/>
    </source>
</evidence>
<dbReference type="PANTHER" id="PTHR33515">
    <property type="entry name" value="RIBOSOME-BINDING FACTOR A, CHLOROPLASTIC-RELATED"/>
    <property type="match status" value="1"/>
</dbReference>
<dbReference type="PROSITE" id="PS01319">
    <property type="entry name" value="RBFA"/>
    <property type="match status" value="1"/>
</dbReference>
<proteinExistence type="inferred from homology"/>
<evidence type="ECO:0000313" key="4">
    <source>
        <dbReference type="Proteomes" id="UP000006365"/>
    </source>
</evidence>
<dbReference type="GO" id="GO:0043024">
    <property type="term" value="F:ribosomal small subunit binding"/>
    <property type="evidence" value="ECO:0007669"/>
    <property type="project" value="TreeGrafter"/>
</dbReference>
<comment type="subcellular location">
    <subcellularLocation>
        <location evidence="2">Cytoplasm</location>
    </subcellularLocation>
</comment>
<dbReference type="KEGG" id="dpr:Despr_2916"/>
<evidence type="ECO:0000313" key="3">
    <source>
        <dbReference type="EMBL" id="ADW19049.1"/>
    </source>
</evidence>
<name>A0A7U3YP92_DESPD</name>
<dbReference type="PANTHER" id="PTHR33515:SF1">
    <property type="entry name" value="RIBOSOME-BINDING FACTOR A, CHLOROPLASTIC-RELATED"/>
    <property type="match status" value="1"/>
</dbReference>
<dbReference type="InterPro" id="IPR020053">
    <property type="entry name" value="Ribosome-bd_factorA_CS"/>
</dbReference>
<dbReference type="Proteomes" id="UP000006365">
    <property type="component" value="Chromosome"/>
</dbReference>
<dbReference type="SUPFAM" id="SSF89919">
    <property type="entry name" value="Ribosome-binding factor A, RbfA"/>
    <property type="match status" value="1"/>
</dbReference>
<comment type="similarity">
    <text evidence="2">Belongs to the RbfA family.</text>
</comment>
<dbReference type="Pfam" id="PF02033">
    <property type="entry name" value="RBFA"/>
    <property type="match status" value="1"/>
</dbReference>
<comment type="function">
    <text evidence="2">One of several proteins that assist in the late maturation steps of the functional core of the 30S ribosomal subunit. Associates with free 30S ribosomal subunits (but not with 30S subunits that are part of 70S ribosomes or polysomes). Required for efficient processing of 16S rRNA. May interact with the 5'-terminal helix region of 16S rRNA.</text>
</comment>
<organism evidence="3 4">
    <name type="scientific">Desulfobulbus propionicus (strain ATCC 33891 / DSM 2032 / VKM B-1956 / 1pr3)</name>
    <dbReference type="NCBI Taxonomy" id="577650"/>
    <lineage>
        <taxon>Bacteria</taxon>
        <taxon>Pseudomonadati</taxon>
        <taxon>Thermodesulfobacteriota</taxon>
        <taxon>Desulfobulbia</taxon>
        <taxon>Desulfobulbales</taxon>
        <taxon>Desulfobulbaceae</taxon>
        <taxon>Desulfobulbus</taxon>
    </lineage>
</organism>
<dbReference type="InterPro" id="IPR023799">
    <property type="entry name" value="RbfA_dom_sf"/>
</dbReference>
<keyword evidence="2" id="KW-0963">Cytoplasm</keyword>
<dbReference type="HAMAP" id="MF_00003">
    <property type="entry name" value="RbfA"/>
    <property type="match status" value="1"/>
</dbReference>
<dbReference type="InterPro" id="IPR015946">
    <property type="entry name" value="KH_dom-like_a/b"/>
</dbReference>
<protein>
    <recommendedName>
        <fullName evidence="2">Ribosome-binding factor A</fullName>
    </recommendedName>
</protein>
<accession>A0A7U3YP92</accession>
<dbReference type="AlphaFoldDB" id="A0A7U3YP92"/>
<dbReference type="Gene3D" id="3.30.300.20">
    <property type="match status" value="1"/>
</dbReference>
<dbReference type="GO" id="GO:0005829">
    <property type="term" value="C:cytosol"/>
    <property type="evidence" value="ECO:0007669"/>
    <property type="project" value="TreeGrafter"/>
</dbReference>
<keyword evidence="1 2" id="KW-0690">Ribosome biogenesis</keyword>
<dbReference type="InterPro" id="IPR000238">
    <property type="entry name" value="RbfA"/>
</dbReference>
<gene>
    <name evidence="2" type="primary">rbfA</name>
    <name evidence="3" type="ordered locus">Despr_2916</name>
</gene>